<keyword evidence="2" id="KW-1185">Reference proteome</keyword>
<comment type="caution">
    <text evidence="1">The sequence shown here is derived from an EMBL/GenBank/DDBJ whole genome shotgun (WGS) entry which is preliminary data.</text>
</comment>
<protein>
    <submittedName>
        <fullName evidence="1">Uncharacterized protein</fullName>
    </submittedName>
</protein>
<dbReference type="EMBL" id="CASHSV030000823">
    <property type="protein sequence ID" value="CAJ2676193.1"/>
    <property type="molecule type" value="Genomic_DNA"/>
</dbReference>
<name>A0ACB0M6N1_TRIPR</name>
<dbReference type="Proteomes" id="UP001177021">
    <property type="component" value="Unassembled WGS sequence"/>
</dbReference>
<evidence type="ECO:0000313" key="2">
    <source>
        <dbReference type="Proteomes" id="UP001177021"/>
    </source>
</evidence>
<reference evidence="1" key="1">
    <citation type="submission" date="2023-10" db="EMBL/GenBank/DDBJ databases">
        <authorList>
            <person name="Rodriguez Cubillos JULIANA M."/>
            <person name="De Vega J."/>
        </authorList>
    </citation>
    <scope>NUCLEOTIDE SEQUENCE</scope>
</reference>
<evidence type="ECO:0000313" key="1">
    <source>
        <dbReference type="EMBL" id="CAJ2676193.1"/>
    </source>
</evidence>
<accession>A0ACB0M6N1</accession>
<sequence>MVKITNTLFFVLCLVTSITGHTFDDLEIQINKPHVKSIRTESGYIVDCVDINKQPAFDHPLLKNHTLQEANAYNVPQLDIIHGIKATTSIYNPKVDKDQSSSGHLFVQNTITDATNKIMVGWHVSPKLYNDDHSTYFYSAWMVNDFKSTGCYYMLCKGFVQTDRSYYLSSRIRRTSTYGGEMIEIPISLNKDRTSHNWWLAVADKTIGYFPAALFPNMVNPSGVGWGGSTLSPAGTSSPSMGSRHFPDKDFVHASYFREIGIQIDDSGTYYEPTGEEHADAASCYNVIYYGDQGEEFGYSLQFGGPGCNK</sequence>
<proteinExistence type="predicted"/>
<organism evidence="1 2">
    <name type="scientific">Trifolium pratense</name>
    <name type="common">Red clover</name>
    <dbReference type="NCBI Taxonomy" id="57577"/>
    <lineage>
        <taxon>Eukaryota</taxon>
        <taxon>Viridiplantae</taxon>
        <taxon>Streptophyta</taxon>
        <taxon>Embryophyta</taxon>
        <taxon>Tracheophyta</taxon>
        <taxon>Spermatophyta</taxon>
        <taxon>Magnoliopsida</taxon>
        <taxon>eudicotyledons</taxon>
        <taxon>Gunneridae</taxon>
        <taxon>Pentapetalae</taxon>
        <taxon>rosids</taxon>
        <taxon>fabids</taxon>
        <taxon>Fabales</taxon>
        <taxon>Fabaceae</taxon>
        <taxon>Papilionoideae</taxon>
        <taxon>50 kb inversion clade</taxon>
        <taxon>NPAAA clade</taxon>
        <taxon>Hologalegina</taxon>
        <taxon>IRL clade</taxon>
        <taxon>Trifolieae</taxon>
        <taxon>Trifolium</taxon>
    </lineage>
</organism>
<gene>
    <name evidence="1" type="ORF">MILVUS5_LOCUS38998</name>
</gene>